<proteinExistence type="predicted"/>
<name>A0ABM8BA42_9BIFI</name>
<evidence type="ECO:0000256" key="1">
    <source>
        <dbReference type="SAM" id="MobiDB-lite"/>
    </source>
</evidence>
<keyword evidence="2" id="KW-0812">Transmembrane</keyword>
<gene>
    <name evidence="3" type="ORF">KIM372_16770</name>
</gene>
<feature type="region of interest" description="Disordered" evidence="1">
    <location>
        <begin position="15"/>
        <end position="143"/>
    </location>
</feature>
<feature type="compositionally biased region" description="Polar residues" evidence="1">
    <location>
        <begin position="109"/>
        <end position="119"/>
    </location>
</feature>
<evidence type="ECO:0008006" key="5">
    <source>
        <dbReference type="Google" id="ProtNLM"/>
    </source>
</evidence>
<dbReference type="Proteomes" id="UP001321766">
    <property type="component" value="Chromosome"/>
</dbReference>
<feature type="transmembrane region" description="Helical" evidence="2">
    <location>
        <begin position="214"/>
        <end position="234"/>
    </location>
</feature>
<keyword evidence="2" id="KW-1133">Transmembrane helix</keyword>
<accession>A0ABM8BA42</accession>
<protein>
    <recommendedName>
        <fullName evidence="5">Alkaline shock response membrane anchor protein AmaP</fullName>
    </recommendedName>
</protein>
<reference evidence="3 4" key="1">
    <citation type="journal article" date="2023" name="Microbiol. Spectr.">
        <title>Symbiosis of Carpenter Bees with Uncharacterized Lactic Acid Bacteria Showing NAD Auxotrophy.</title>
        <authorList>
            <person name="Kawasaki S."/>
            <person name="Ozawa K."/>
            <person name="Mori T."/>
            <person name="Yamamoto A."/>
            <person name="Ito M."/>
            <person name="Ohkuma M."/>
            <person name="Sakamoto M."/>
            <person name="Matsutani M."/>
        </authorList>
    </citation>
    <scope>NUCLEOTIDE SEQUENCE [LARGE SCALE GENOMIC DNA]</scope>
    <source>
        <strain evidence="3 4">Kim37-2</strain>
    </source>
</reference>
<keyword evidence="2" id="KW-0472">Membrane</keyword>
<evidence type="ECO:0000256" key="2">
    <source>
        <dbReference type="SAM" id="Phobius"/>
    </source>
</evidence>
<evidence type="ECO:0000313" key="4">
    <source>
        <dbReference type="Proteomes" id="UP001321766"/>
    </source>
</evidence>
<feature type="compositionally biased region" description="Basic and acidic residues" evidence="1">
    <location>
        <begin position="33"/>
        <end position="42"/>
    </location>
</feature>
<feature type="transmembrane region" description="Helical" evidence="2">
    <location>
        <begin position="255"/>
        <end position="274"/>
    </location>
</feature>
<organism evidence="3 4">
    <name type="scientific">Bombiscardovia nodaiensis</name>
    <dbReference type="NCBI Taxonomy" id="2932181"/>
    <lineage>
        <taxon>Bacteria</taxon>
        <taxon>Bacillati</taxon>
        <taxon>Actinomycetota</taxon>
        <taxon>Actinomycetes</taxon>
        <taxon>Bifidobacteriales</taxon>
        <taxon>Bifidobacteriaceae</taxon>
        <taxon>Bombiscardovia</taxon>
    </lineage>
</organism>
<dbReference type="EMBL" id="AP026798">
    <property type="protein sequence ID" value="BDR53770.1"/>
    <property type="molecule type" value="Genomic_DNA"/>
</dbReference>
<feature type="transmembrane region" description="Helical" evidence="2">
    <location>
        <begin position="164"/>
        <end position="186"/>
    </location>
</feature>
<evidence type="ECO:0000313" key="3">
    <source>
        <dbReference type="EMBL" id="BDR53770.1"/>
    </source>
</evidence>
<keyword evidence="4" id="KW-1185">Reference proteome</keyword>
<sequence length="396" mass="42742">MGSIFQQVGKVFLERWGTRDDQIDPQSSQATLDSDRIVRSAHEAAQSKPTPTPAVGPDSKAEDARNTPSLALQPGSALARNSEKVGETAARPAATFGHTADPTSPADASISSDQISHSALDTDSDSESTFGSSPDSTSDSPEDSVAQLNAVVAAVKRYKRMKRLSIFSCALMLVVWLVFVLMVLQIPSSIFGSTARPLASLFKGVDDIIFDPNLLTFLLTAVVLALAFAVYFLAAHIRSTVQKLGIDHAIRARASQLLAIPLVICTLVMLGSGLNTTLARARLGTLPFLPEGSMLLGSPYKTVATWKADPTAGRLQRKALDPIARQVDVDTDARGMEYYVYVRALPEKVPSIRDQLDNYARSSLKSLSQYGLPQAKVTIHIDDWEEHALLNETHGN</sequence>
<feature type="compositionally biased region" description="Low complexity" evidence="1">
    <location>
        <begin position="127"/>
        <end position="139"/>
    </location>
</feature>